<dbReference type="GO" id="GO:0000287">
    <property type="term" value="F:magnesium ion binding"/>
    <property type="evidence" value="ECO:0007669"/>
    <property type="project" value="TreeGrafter"/>
</dbReference>
<comment type="cofactor">
    <cofactor evidence="1">
        <name>Mg(2+)</name>
        <dbReference type="ChEBI" id="CHEBI:18420"/>
    </cofactor>
</comment>
<dbReference type="InterPro" id="IPR005000">
    <property type="entry name" value="Aldolase/citrate-lyase_domain"/>
</dbReference>
<evidence type="ECO:0000256" key="5">
    <source>
        <dbReference type="PIRSR" id="PIRSR015582-1"/>
    </source>
</evidence>
<dbReference type="OrthoDB" id="9800547at2"/>
<dbReference type="Proteomes" id="UP000058074">
    <property type="component" value="Chromosome"/>
</dbReference>
<comment type="similarity">
    <text evidence="2">Belongs to the HpcH/HpaI aldolase family.</text>
</comment>
<dbReference type="SUPFAM" id="SSF51621">
    <property type="entry name" value="Phosphoenolpyruvate/pyruvate domain"/>
    <property type="match status" value="1"/>
</dbReference>
<dbReference type="GO" id="GO:0006107">
    <property type="term" value="P:oxaloacetate metabolic process"/>
    <property type="evidence" value="ECO:0007669"/>
    <property type="project" value="TreeGrafter"/>
</dbReference>
<accession>A0A0N9U5F9</accession>
<keyword evidence="3 6" id="KW-0479">Metal-binding</keyword>
<gene>
    <name evidence="8" type="ORF">AN936_08555</name>
</gene>
<dbReference type="PANTHER" id="PTHR32308:SF0">
    <property type="entry name" value="HPCH_HPAI ALDOLASE_CITRATE LYASE DOMAIN-CONTAINING PROTEIN"/>
    <property type="match status" value="1"/>
</dbReference>
<dbReference type="AlphaFoldDB" id="A0A0N9U5F9"/>
<dbReference type="InterPro" id="IPR040442">
    <property type="entry name" value="Pyrv_kinase-like_dom_sf"/>
</dbReference>
<evidence type="ECO:0000259" key="7">
    <source>
        <dbReference type="Pfam" id="PF03328"/>
    </source>
</evidence>
<dbReference type="RefSeq" id="WP_054587783.1">
    <property type="nucleotide sequence ID" value="NZ_CP012700.1"/>
</dbReference>
<feature type="binding site" evidence="5">
    <location>
        <position position="124"/>
    </location>
    <ligand>
        <name>substrate</name>
    </ligand>
</feature>
<dbReference type="PANTHER" id="PTHR32308">
    <property type="entry name" value="LYASE BETA SUBUNIT, PUTATIVE (AFU_ORTHOLOGUE AFUA_4G13030)-RELATED"/>
    <property type="match status" value="1"/>
</dbReference>
<keyword evidence="8" id="KW-0456">Lyase</keyword>
<dbReference type="KEGG" id="smag:AN936_08555"/>
<dbReference type="InterPro" id="IPR015813">
    <property type="entry name" value="Pyrv/PenolPyrv_kinase-like_dom"/>
</dbReference>
<dbReference type="PATRIC" id="fig|33050.5.peg.1780"/>
<feature type="binding site" evidence="6">
    <location>
        <position position="124"/>
    </location>
    <ligand>
        <name>Mg(2+)</name>
        <dbReference type="ChEBI" id="CHEBI:18420"/>
    </ligand>
</feature>
<evidence type="ECO:0000256" key="2">
    <source>
        <dbReference type="ARBA" id="ARBA00005568"/>
    </source>
</evidence>
<organism evidence="8 9">
    <name type="scientific">Sphingopyxis macrogoltabida</name>
    <name type="common">Sphingomonas macrogoltabidus</name>
    <dbReference type="NCBI Taxonomy" id="33050"/>
    <lineage>
        <taxon>Bacteria</taxon>
        <taxon>Pseudomonadati</taxon>
        <taxon>Pseudomonadota</taxon>
        <taxon>Alphaproteobacteria</taxon>
        <taxon>Sphingomonadales</taxon>
        <taxon>Sphingomonadaceae</taxon>
        <taxon>Sphingopyxis</taxon>
    </lineage>
</organism>
<dbReference type="GO" id="GO:0016829">
    <property type="term" value="F:lyase activity"/>
    <property type="evidence" value="ECO:0007669"/>
    <property type="project" value="UniProtKB-KW"/>
</dbReference>
<dbReference type="Pfam" id="PF03328">
    <property type="entry name" value="HpcH_HpaI"/>
    <property type="match status" value="1"/>
</dbReference>
<evidence type="ECO:0000313" key="8">
    <source>
        <dbReference type="EMBL" id="ALH80416.1"/>
    </source>
</evidence>
<evidence type="ECO:0000313" key="9">
    <source>
        <dbReference type="Proteomes" id="UP000058074"/>
    </source>
</evidence>
<reference evidence="8 9" key="1">
    <citation type="journal article" date="2015" name="Genome Announc.">
        <title>Complete Genome Sequence of Polypropylene Glycol- and Polyethylene Glycol-Degrading Sphingopyxis macrogoltabida Strain EY-1.</title>
        <authorList>
            <person name="Ohtsubo Y."/>
            <person name="Nagata Y."/>
            <person name="Numata M."/>
            <person name="Tsuchikane K."/>
            <person name="Hosoyama A."/>
            <person name="Yamazoe A."/>
            <person name="Tsuda M."/>
            <person name="Fujita N."/>
            <person name="Kawai F."/>
        </authorList>
    </citation>
    <scope>NUCLEOTIDE SEQUENCE [LARGE SCALE GENOMIC DNA]</scope>
    <source>
        <strain evidence="8 9">EY-1</strain>
    </source>
</reference>
<protein>
    <submittedName>
        <fullName evidence="8">Citrate lyase</fullName>
    </submittedName>
</protein>
<dbReference type="PIRSF" id="PIRSF015582">
    <property type="entry name" value="Cit_lyase_B"/>
    <property type="match status" value="1"/>
</dbReference>
<sequence length="283" mass="29460">MRLRSLLFVPGDRPERFAKAAASGADAIILDLEDSVSPANKDAARAAIADYLAGEREVITLVRVNPLDGHMTAADVAAIVGARPDAIVLPKAEGAPAIQQLDTILRSESARDASLPAILPIATETPAAIFTLGSYREVKERLLGLTWGAEDLPAAIGATTSRHDDGSYTAPYEVARSLTLFAAHGAGVAAIDTVFPAIKDEAGLAAYAARARRDGFTGMMAIHPSQVGPINAAFTPSNDEVSRAQGIVDAFAANPGVGVLQVDGKMVDAPHLKQAQHILSLAD</sequence>
<feature type="domain" description="HpcH/HpaI aldolase/citrate lyase" evidence="7">
    <location>
        <begin position="4"/>
        <end position="224"/>
    </location>
</feature>
<dbReference type="InterPro" id="IPR011206">
    <property type="entry name" value="Citrate_lyase_beta/mcl1/mcl2"/>
</dbReference>
<feature type="binding site" evidence="5">
    <location>
        <position position="63"/>
    </location>
    <ligand>
        <name>substrate</name>
    </ligand>
</feature>
<evidence type="ECO:0000256" key="4">
    <source>
        <dbReference type="ARBA" id="ARBA00022842"/>
    </source>
</evidence>
<dbReference type="EMBL" id="CP012700">
    <property type="protein sequence ID" value="ALH80416.1"/>
    <property type="molecule type" value="Genomic_DNA"/>
</dbReference>
<evidence type="ECO:0000256" key="3">
    <source>
        <dbReference type="ARBA" id="ARBA00022723"/>
    </source>
</evidence>
<proteinExistence type="inferred from homology"/>
<name>A0A0N9U5F9_SPHMC</name>
<evidence type="ECO:0000256" key="6">
    <source>
        <dbReference type="PIRSR" id="PIRSR015582-2"/>
    </source>
</evidence>
<feature type="binding site" evidence="6">
    <location>
        <position position="151"/>
    </location>
    <ligand>
        <name>Mg(2+)</name>
        <dbReference type="ChEBI" id="CHEBI:18420"/>
    </ligand>
</feature>
<keyword evidence="4 6" id="KW-0460">Magnesium</keyword>
<dbReference type="Gene3D" id="3.20.20.60">
    <property type="entry name" value="Phosphoenolpyruvate-binding domains"/>
    <property type="match status" value="1"/>
</dbReference>
<evidence type="ECO:0000256" key="1">
    <source>
        <dbReference type="ARBA" id="ARBA00001946"/>
    </source>
</evidence>